<dbReference type="EMBL" id="CP042806">
    <property type="protein sequence ID" value="QEE30692.1"/>
    <property type="molecule type" value="Genomic_DNA"/>
</dbReference>
<protein>
    <submittedName>
        <fullName evidence="1">DUF899 domain-containing protein</fullName>
    </submittedName>
</protein>
<dbReference type="SUPFAM" id="SSF52833">
    <property type="entry name" value="Thioredoxin-like"/>
    <property type="match status" value="1"/>
</dbReference>
<dbReference type="OrthoDB" id="574359at2"/>
<dbReference type="KEGG" id="talb:FTW19_23470"/>
<name>A0A5B9EF58_9BACT</name>
<accession>A0A5B9EF58</accession>
<evidence type="ECO:0000313" key="2">
    <source>
        <dbReference type="Proteomes" id="UP000321820"/>
    </source>
</evidence>
<dbReference type="AlphaFoldDB" id="A0A5B9EF58"/>
<evidence type="ECO:0000313" key="1">
    <source>
        <dbReference type="EMBL" id="QEE30692.1"/>
    </source>
</evidence>
<sequence length="266" mass="29934">MPLPTIENPNVVSREAWIEARRNLLVKEKALTRQRDALSEERRGLPWVKIEKEYVFDGPKGKVTLSQLFDGRSQLFIKHFMMGPGATTQCVGCSLEVDHVAGILEHLRNHDITYAAVARAPIEEIEAVRERMDWHFPWVSSFGSDFNYDFNVSFTPEQVASGEALYNFQAAPGWAAGIEDLSGDSVFFKDDKGDIYLTYATFGRGGEEFLGAYRIIEVTPKGREENGPFRSLTDWVRPHNMYGKGGTVEANGRYHQPACGCAVHQQ</sequence>
<organism evidence="1 2">
    <name type="scientific">Terriglobus albidus</name>
    <dbReference type="NCBI Taxonomy" id="1592106"/>
    <lineage>
        <taxon>Bacteria</taxon>
        <taxon>Pseudomonadati</taxon>
        <taxon>Acidobacteriota</taxon>
        <taxon>Terriglobia</taxon>
        <taxon>Terriglobales</taxon>
        <taxon>Acidobacteriaceae</taxon>
        <taxon>Terriglobus</taxon>
    </lineage>
</organism>
<proteinExistence type="predicted"/>
<gene>
    <name evidence="1" type="ORF">FTW19_23470</name>
</gene>
<dbReference type="InterPro" id="IPR036249">
    <property type="entry name" value="Thioredoxin-like_sf"/>
</dbReference>
<dbReference type="InterPro" id="IPR010296">
    <property type="entry name" value="DUF899_thioredox"/>
</dbReference>
<keyword evidence="2" id="KW-1185">Reference proteome</keyword>
<reference evidence="1 2" key="1">
    <citation type="submission" date="2019-08" db="EMBL/GenBank/DDBJ databases">
        <title>Complete genome sequence of Terriglobus albidus strain ORNL.</title>
        <authorList>
            <person name="Podar M."/>
        </authorList>
    </citation>
    <scope>NUCLEOTIDE SEQUENCE [LARGE SCALE GENOMIC DNA]</scope>
    <source>
        <strain evidence="1 2">ORNL</strain>
    </source>
</reference>
<dbReference type="RefSeq" id="WP_147649990.1">
    <property type="nucleotide sequence ID" value="NZ_CP042806.1"/>
</dbReference>
<dbReference type="Pfam" id="PF05988">
    <property type="entry name" value="DUF899"/>
    <property type="match status" value="1"/>
</dbReference>
<dbReference type="Proteomes" id="UP000321820">
    <property type="component" value="Chromosome"/>
</dbReference>